<name>G0NVY9_CAEBE</name>
<gene>
    <name evidence="1" type="ORF">CAEBREN_13818</name>
</gene>
<proteinExistence type="predicted"/>
<evidence type="ECO:0000313" key="1">
    <source>
        <dbReference type="EMBL" id="EGT38585.1"/>
    </source>
</evidence>
<sequence length="30" mass="3437">METFEIAVRLLLPELVSMILETVTTTEELD</sequence>
<dbReference type="Proteomes" id="UP000008068">
    <property type="component" value="Unassembled WGS sequence"/>
</dbReference>
<evidence type="ECO:0000313" key="2">
    <source>
        <dbReference type="Proteomes" id="UP000008068"/>
    </source>
</evidence>
<dbReference type="HOGENOM" id="CLU_3406683_0_0_1"/>
<protein>
    <submittedName>
        <fullName evidence="1">Uncharacterized protein</fullName>
    </submittedName>
</protein>
<reference evidence="2" key="1">
    <citation type="submission" date="2011-07" db="EMBL/GenBank/DDBJ databases">
        <authorList>
            <consortium name="Caenorhabditis brenneri Sequencing and Analysis Consortium"/>
            <person name="Wilson R.K."/>
        </authorList>
    </citation>
    <scope>NUCLEOTIDE SEQUENCE [LARGE SCALE GENOMIC DNA]</scope>
    <source>
        <strain evidence="2">PB2801</strain>
    </source>
</reference>
<organism evidence="2">
    <name type="scientific">Caenorhabditis brenneri</name>
    <name type="common">Nematode worm</name>
    <dbReference type="NCBI Taxonomy" id="135651"/>
    <lineage>
        <taxon>Eukaryota</taxon>
        <taxon>Metazoa</taxon>
        <taxon>Ecdysozoa</taxon>
        <taxon>Nematoda</taxon>
        <taxon>Chromadorea</taxon>
        <taxon>Rhabditida</taxon>
        <taxon>Rhabditina</taxon>
        <taxon>Rhabditomorpha</taxon>
        <taxon>Rhabditoidea</taxon>
        <taxon>Rhabditidae</taxon>
        <taxon>Peloderinae</taxon>
        <taxon>Caenorhabditis</taxon>
    </lineage>
</organism>
<dbReference type="InParanoid" id="G0NVY9"/>
<accession>G0NVY9</accession>
<dbReference type="EMBL" id="GL379960">
    <property type="protein sequence ID" value="EGT38585.1"/>
    <property type="molecule type" value="Genomic_DNA"/>
</dbReference>
<keyword evidence="2" id="KW-1185">Reference proteome</keyword>
<dbReference type="AlphaFoldDB" id="G0NVY9"/>